<dbReference type="Proteomes" id="UP001649230">
    <property type="component" value="Chromosome"/>
</dbReference>
<keyword evidence="1" id="KW-1133">Transmembrane helix</keyword>
<sequence length="89" mass="10172">MKAAATIYASIIATLILTFITIFMFSVIAAAKLFLFLLFCTTIQILWWQVCRLYEKSRRIWLTGGIASVGAAFLLMRLVIWFFVHSFTA</sequence>
<name>A0ABY3SPD8_9BACL</name>
<feature type="transmembrane region" description="Helical" evidence="1">
    <location>
        <begin position="7"/>
        <end position="25"/>
    </location>
</feature>
<feature type="transmembrane region" description="Helical" evidence="1">
    <location>
        <begin position="60"/>
        <end position="84"/>
    </location>
</feature>
<reference evidence="2 3" key="1">
    <citation type="journal article" date="2024" name="Int. J. Syst. Evol. Microbiol.">
        <title>Paenibacillus hexagrammi sp. nov., a novel bacterium isolated from the gut content of Hexagrammos agrammus.</title>
        <authorList>
            <person name="Jung H.K."/>
            <person name="Kim D.G."/>
            <person name="Zin H."/>
            <person name="Park J."/>
            <person name="Jung H."/>
            <person name="Kim Y.O."/>
            <person name="Kong H.J."/>
            <person name="Kim J.W."/>
            <person name="Kim Y.S."/>
        </authorList>
    </citation>
    <scope>NUCLEOTIDE SEQUENCE [LARGE SCALE GENOMIC DNA]</scope>
    <source>
        <strain evidence="2 3">YPD9-1</strain>
    </source>
</reference>
<evidence type="ECO:0000256" key="1">
    <source>
        <dbReference type="SAM" id="Phobius"/>
    </source>
</evidence>
<keyword evidence="1" id="KW-0812">Transmembrane</keyword>
<organism evidence="2 3">
    <name type="scientific">Paenibacillus hexagrammi</name>
    <dbReference type="NCBI Taxonomy" id="2908839"/>
    <lineage>
        <taxon>Bacteria</taxon>
        <taxon>Bacillati</taxon>
        <taxon>Bacillota</taxon>
        <taxon>Bacilli</taxon>
        <taxon>Bacillales</taxon>
        <taxon>Paenibacillaceae</taxon>
        <taxon>Paenibacillus</taxon>
    </lineage>
</organism>
<keyword evidence="1" id="KW-0472">Membrane</keyword>
<proteinExistence type="predicted"/>
<keyword evidence="3" id="KW-1185">Reference proteome</keyword>
<dbReference type="EMBL" id="CP090978">
    <property type="protein sequence ID" value="UJF35816.1"/>
    <property type="molecule type" value="Genomic_DNA"/>
</dbReference>
<evidence type="ECO:0000313" key="2">
    <source>
        <dbReference type="EMBL" id="UJF35816.1"/>
    </source>
</evidence>
<evidence type="ECO:0000313" key="3">
    <source>
        <dbReference type="Proteomes" id="UP001649230"/>
    </source>
</evidence>
<accession>A0ABY3SPD8</accession>
<protein>
    <submittedName>
        <fullName evidence="2">Uncharacterized protein</fullName>
    </submittedName>
</protein>
<gene>
    <name evidence="2" type="ORF">L0M14_12455</name>
</gene>
<feature type="transmembrane region" description="Helical" evidence="1">
    <location>
        <begin position="31"/>
        <end position="48"/>
    </location>
</feature>
<dbReference type="RefSeq" id="WP_235122373.1">
    <property type="nucleotide sequence ID" value="NZ_CP090978.1"/>
</dbReference>